<name>A0A6I6HEG5_VARPD</name>
<dbReference type="Proteomes" id="UP000425817">
    <property type="component" value="Chromosome"/>
</dbReference>
<evidence type="ECO:0000313" key="1">
    <source>
        <dbReference type="EMBL" id="QGW80388.1"/>
    </source>
</evidence>
<gene>
    <name evidence="1" type="ORF">GOQ09_01725</name>
</gene>
<sequence>MATTMYCWRCKIDLPILTEEEYELVFPKSFIEQIREYREKTGVDLRQAQTDVGEQALAIYERITGFKETNPLALYHHRLSLYGPPSSECGKPLRTPAANYCATCSAPRAGSDAGH</sequence>
<dbReference type="RefSeq" id="WP_157611568.1">
    <property type="nucleotide sequence ID" value="NZ_CP046622.1"/>
</dbReference>
<accession>A0A6I6HEG5</accession>
<evidence type="ECO:0000313" key="2">
    <source>
        <dbReference type="Proteomes" id="UP000425817"/>
    </source>
</evidence>
<dbReference type="OrthoDB" id="5515745at2"/>
<proteinExistence type="predicted"/>
<protein>
    <submittedName>
        <fullName evidence="1">Uncharacterized protein</fullName>
    </submittedName>
</protein>
<reference evidence="1 2" key="1">
    <citation type="submission" date="2019-12" db="EMBL/GenBank/DDBJ databases">
        <title>Hybrid Genome Assemblies of two High G+C Isolates from Undergraduate Microbiology Courses.</title>
        <authorList>
            <person name="Ne Ville C.J."/>
            <person name="Enright D."/>
            <person name="Hernandez I."/>
            <person name="Dodsworth J."/>
            <person name="Orwin P.M."/>
        </authorList>
    </citation>
    <scope>NUCLEOTIDE SEQUENCE [LARGE SCALE GENOMIC DNA]</scope>
    <source>
        <strain evidence="1 2">CSUSB</strain>
    </source>
</reference>
<dbReference type="AlphaFoldDB" id="A0A6I6HEG5"/>
<organism evidence="1 2">
    <name type="scientific">Variovorax paradoxus</name>
    <dbReference type="NCBI Taxonomy" id="34073"/>
    <lineage>
        <taxon>Bacteria</taxon>
        <taxon>Pseudomonadati</taxon>
        <taxon>Pseudomonadota</taxon>
        <taxon>Betaproteobacteria</taxon>
        <taxon>Burkholderiales</taxon>
        <taxon>Comamonadaceae</taxon>
        <taxon>Variovorax</taxon>
    </lineage>
</organism>
<dbReference type="EMBL" id="CP046622">
    <property type="protein sequence ID" value="QGW80388.1"/>
    <property type="molecule type" value="Genomic_DNA"/>
</dbReference>